<sequence length="99" mass="11368">MEEDDDWEVTGLEVMLERRTVMARMSGWEQTQQRTGKRWEASTKSLDLDENKNTHSRYQTIQPSSKFLSFHNVNMNSSHGGGEKNIVLHLGTSNISLMP</sequence>
<dbReference type="EMBL" id="JAACJK010000179">
    <property type="protein sequence ID" value="KAF5318357.1"/>
    <property type="molecule type" value="Genomic_DNA"/>
</dbReference>
<evidence type="ECO:0000313" key="2">
    <source>
        <dbReference type="Proteomes" id="UP000541558"/>
    </source>
</evidence>
<comment type="caution">
    <text evidence="1">The sequence shown here is derived from an EMBL/GenBank/DDBJ whole genome shotgun (WGS) entry which is preliminary data.</text>
</comment>
<reference evidence="1 2" key="1">
    <citation type="journal article" date="2020" name="ISME J.">
        <title>Uncovering the hidden diversity of litter-decomposition mechanisms in mushroom-forming fungi.</title>
        <authorList>
            <person name="Floudas D."/>
            <person name="Bentzer J."/>
            <person name="Ahren D."/>
            <person name="Johansson T."/>
            <person name="Persson P."/>
            <person name="Tunlid A."/>
        </authorList>
    </citation>
    <scope>NUCLEOTIDE SEQUENCE [LARGE SCALE GENOMIC DNA]</scope>
    <source>
        <strain evidence="1 2">CBS 175.51</strain>
    </source>
</reference>
<evidence type="ECO:0000313" key="1">
    <source>
        <dbReference type="EMBL" id="KAF5318357.1"/>
    </source>
</evidence>
<accession>A0A8H5EZW2</accession>
<name>A0A8H5EZW2_9AGAR</name>
<gene>
    <name evidence="1" type="ORF">D9611_014234</name>
</gene>
<dbReference type="AlphaFoldDB" id="A0A8H5EZW2"/>
<proteinExistence type="predicted"/>
<protein>
    <submittedName>
        <fullName evidence="1">Uncharacterized protein</fullName>
    </submittedName>
</protein>
<dbReference type="Proteomes" id="UP000541558">
    <property type="component" value="Unassembled WGS sequence"/>
</dbReference>
<keyword evidence="2" id="KW-1185">Reference proteome</keyword>
<organism evidence="1 2">
    <name type="scientific">Ephemerocybe angulata</name>
    <dbReference type="NCBI Taxonomy" id="980116"/>
    <lineage>
        <taxon>Eukaryota</taxon>
        <taxon>Fungi</taxon>
        <taxon>Dikarya</taxon>
        <taxon>Basidiomycota</taxon>
        <taxon>Agaricomycotina</taxon>
        <taxon>Agaricomycetes</taxon>
        <taxon>Agaricomycetidae</taxon>
        <taxon>Agaricales</taxon>
        <taxon>Agaricineae</taxon>
        <taxon>Psathyrellaceae</taxon>
        <taxon>Ephemerocybe</taxon>
    </lineage>
</organism>